<dbReference type="RefSeq" id="XP_046076790.1">
    <property type="nucleotide sequence ID" value="XM_046210579.1"/>
</dbReference>
<dbReference type="PANTHER" id="PTHR14209">
    <property type="entry name" value="ISOAMYL ACETATE-HYDROLYZING ESTERASE 1"/>
    <property type="match status" value="1"/>
</dbReference>
<name>A0AAD4Q2K1_9EURO</name>
<comment type="caution">
    <text evidence="2">The sequence shown here is derived from an EMBL/GenBank/DDBJ whole genome shotgun (WGS) entry which is preliminary data.</text>
</comment>
<evidence type="ECO:0000313" key="2">
    <source>
        <dbReference type="EMBL" id="KAH8703772.1"/>
    </source>
</evidence>
<dbReference type="InterPro" id="IPR045136">
    <property type="entry name" value="Iah1-like"/>
</dbReference>
<protein>
    <submittedName>
        <fullName evidence="2">GDSL Lipase/Acylhydrolase family protein</fullName>
    </submittedName>
</protein>
<gene>
    <name evidence="2" type="ORF">BGW36DRAFT_288500</name>
</gene>
<accession>A0AAD4Q2K1</accession>
<dbReference type="PANTHER" id="PTHR14209:SF19">
    <property type="entry name" value="ISOAMYL ACETATE-HYDROLYZING ESTERASE 1 HOMOLOG"/>
    <property type="match status" value="1"/>
</dbReference>
<dbReference type="InterPro" id="IPR013830">
    <property type="entry name" value="SGNH_hydro"/>
</dbReference>
<organism evidence="2 3">
    <name type="scientific">Talaromyces proteolyticus</name>
    <dbReference type="NCBI Taxonomy" id="1131652"/>
    <lineage>
        <taxon>Eukaryota</taxon>
        <taxon>Fungi</taxon>
        <taxon>Dikarya</taxon>
        <taxon>Ascomycota</taxon>
        <taxon>Pezizomycotina</taxon>
        <taxon>Eurotiomycetes</taxon>
        <taxon>Eurotiomycetidae</taxon>
        <taxon>Eurotiales</taxon>
        <taxon>Trichocomaceae</taxon>
        <taxon>Talaromyces</taxon>
        <taxon>Talaromyces sect. Bacilispori</taxon>
    </lineage>
</organism>
<dbReference type="CDD" id="cd01838">
    <property type="entry name" value="Isoamyl_acetate_hydrolase_like"/>
    <property type="match status" value="1"/>
</dbReference>
<dbReference type="GeneID" id="70240866"/>
<dbReference type="Pfam" id="PF13472">
    <property type="entry name" value="Lipase_GDSL_2"/>
    <property type="match status" value="1"/>
</dbReference>
<reference evidence="2" key="1">
    <citation type="submission" date="2021-12" db="EMBL/GenBank/DDBJ databases">
        <title>Convergent genome expansion in fungi linked to evolution of root-endophyte symbiosis.</title>
        <authorList>
            <consortium name="DOE Joint Genome Institute"/>
            <person name="Ke Y.-H."/>
            <person name="Bonito G."/>
            <person name="Liao H.-L."/>
            <person name="Looney B."/>
            <person name="Rojas-Flechas A."/>
            <person name="Nash J."/>
            <person name="Hameed K."/>
            <person name="Schadt C."/>
            <person name="Martin F."/>
            <person name="Crous P.W."/>
            <person name="Miettinen O."/>
            <person name="Magnuson J.K."/>
            <person name="Labbe J."/>
            <person name="Jacobson D."/>
            <person name="Doktycz M.J."/>
            <person name="Veneault-Fourrey C."/>
            <person name="Kuo A."/>
            <person name="Mondo S."/>
            <person name="Calhoun S."/>
            <person name="Riley R."/>
            <person name="Ohm R."/>
            <person name="LaButti K."/>
            <person name="Andreopoulos B."/>
            <person name="Pangilinan J."/>
            <person name="Nolan M."/>
            <person name="Tritt A."/>
            <person name="Clum A."/>
            <person name="Lipzen A."/>
            <person name="Daum C."/>
            <person name="Barry K."/>
            <person name="Grigoriev I.V."/>
            <person name="Vilgalys R."/>
        </authorList>
    </citation>
    <scope>NUCLEOTIDE SEQUENCE</scope>
    <source>
        <strain evidence="2">PMI_201</strain>
    </source>
</reference>
<dbReference type="EMBL" id="JAJTJA010000002">
    <property type="protein sequence ID" value="KAH8703772.1"/>
    <property type="molecule type" value="Genomic_DNA"/>
</dbReference>
<dbReference type="SUPFAM" id="SSF52266">
    <property type="entry name" value="SGNH hydrolase"/>
    <property type="match status" value="1"/>
</dbReference>
<evidence type="ECO:0000313" key="3">
    <source>
        <dbReference type="Proteomes" id="UP001201262"/>
    </source>
</evidence>
<proteinExistence type="predicted"/>
<dbReference type="Gene3D" id="3.40.50.1110">
    <property type="entry name" value="SGNH hydrolase"/>
    <property type="match status" value="1"/>
</dbReference>
<dbReference type="AlphaFoldDB" id="A0AAD4Q2K1"/>
<evidence type="ECO:0000259" key="1">
    <source>
        <dbReference type="Pfam" id="PF13472"/>
    </source>
</evidence>
<dbReference type="InterPro" id="IPR036514">
    <property type="entry name" value="SGNH_hydro_sf"/>
</dbReference>
<keyword evidence="3" id="KW-1185">Reference proteome</keyword>
<dbReference type="Proteomes" id="UP001201262">
    <property type="component" value="Unassembled WGS sequence"/>
</dbReference>
<sequence>MSHERTADALAEDFVTFDQFILLGDSITQNASNHEGGFGFVPALAHDYARRLDVINRGFSGYNTANIRLIYPRFFPPPHIARVRFLLLFFGANDSVIDRTSRHHVSVDEYKANLEYIITHPSTRQQNPNIIVVTPPPICEHQQKQLDIQKGFPFLRRRAENTKKYAEACLDVASRMNVVGVDIWSAFMREAGWEQGRALKGSLEVQKNEVLQSLLYDGLHLSADGYRLLYREVRDVIHQSFPNQTPEKLPMVFAGWQNAPRYDD</sequence>
<feature type="domain" description="SGNH hydrolase-type esterase" evidence="1">
    <location>
        <begin position="22"/>
        <end position="228"/>
    </location>
</feature>